<evidence type="ECO:0000313" key="3">
    <source>
        <dbReference type="Proteomes" id="UP000481288"/>
    </source>
</evidence>
<name>A0A7D8ZEK4_9HELO</name>
<evidence type="ECO:0000256" key="1">
    <source>
        <dbReference type="SAM" id="MobiDB-lite"/>
    </source>
</evidence>
<protein>
    <submittedName>
        <fullName evidence="2">Uncharacterized protein</fullName>
    </submittedName>
</protein>
<feature type="compositionally biased region" description="Polar residues" evidence="1">
    <location>
        <begin position="9"/>
        <end position="24"/>
    </location>
</feature>
<reference evidence="2 3" key="1">
    <citation type="submission" date="2018-05" db="EMBL/GenBank/DDBJ databases">
        <title>Whole genome sequencing for identification of molecular markers to develop diagnostic detection tools for the regulated plant pathogen Lachnellula willkommii.</title>
        <authorList>
            <person name="Giroux E."/>
            <person name="Bilodeau G."/>
        </authorList>
    </citation>
    <scope>NUCLEOTIDE SEQUENCE [LARGE SCALE GENOMIC DNA]</scope>
    <source>
        <strain evidence="2 3">CBS 625.97</strain>
    </source>
</reference>
<feature type="compositionally biased region" description="Pro residues" evidence="1">
    <location>
        <begin position="39"/>
        <end position="52"/>
    </location>
</feature>
<feature type="compositionally biased region" description="Gly residues" evidence="1">
    <location>
        <begin position="157"/>
        <end position="167"/>
    </location>
</feature>
<dbReference type="OrthoDB" id="5380416at2759"/>
<evidence type="ECO:0000313" key="2">
    <source>
        <dbReference type="EMBL" id="TVY59476.1"/>
    </source>
</evidence>
<comment type="caution">
    <text evidence="2">The sequence shown here is derived from an EMBL/GenBank/DDBJ whole genome shotgun (WGS) entry which is preliminary data.</text>
</comment>
<organism evidence="2 3">
    <name type="scientific">Lachnellula cervina</name>
    <dbReference type="NCBI Taxonomy" id="1316786"/>
    <lineage>
        <taxon>Eukaryota</taxon>
        <taxon>Fungi</taxon>
        <taxon>Dikarya</taxon>
        <taxon>Ascomycota</taxon>
        <taxon>Pezizomycotina</taxon>
        <taxon>Leotiomycetes</taxon>
        <taxon>Helotiales</taxon>
        <taxon>Lachnaceae</taxon>
        <taxon>Lachnellula</taxon>
    </lineage>
</organism>
<feature type="compositionally biased region" description="Polar residues" evidence="1">
    <location>
        <begin position="108"/>
        <end position="119"/>
    </location>
</feature>
<gene>
    <name evidence="2" type="ORF">LCER1_G000004</name>
</gene>
<proteinExistence type="predicted"/>
<keyword evidence="3" id="KW-1185">Reference proteome</keyword>
<dbReference type="AlphaFoldDB" id="A0A7D8ZEK4"/>
<feature type="compositionally biased region" description="Polar residues" evidence="1">
    <location>
        <begin position="78"/>
        <end position="98"/>
    </location>
</feature>
<feature type="compositionally biased region" description="Polar residues" evidence="1">
    <location>
        <begin position="135"/>
        <end position="144"/>
    </location>
</feature>
<sequence length="224" mass="23538">MPAKKGSFQLPQLTPVSFSLTDGTNIPPPPDSPIEEKPPPPVPTKQIAPPPQTQTQTQTQTQNGANGAGAEYVERGRTNGNANSSDVPPLSPASTRRPSSIRKFLSRKSLNAHYTNGNASRDDLTGMGRPDSPASFMTNVTASGSGKKGSWFKRLGSGVGGGGGGGNRTSVVYETQPPRVENAVPEKKMGPPPPKLPELSKLRAKIPEDDGGSLGADEMFKNIK</sequence>
<dbReference type="EMBL" id="QGMG01000002">
    <property type="protein sequence ID" value="TVY59476.1"/>
    <property type="molecule type" value="Genomic_DNA"/>
</dbReference>
<feature type="compositionally biased region" description="Low complexity" evidence="1">
    <location>
        <begin position="53"/>
        <end position="62"/>
    </location>
</feature>
<dbReference type="Proteomes" id="UP000481288">
    <property type="component" value="Unassembled WGS sequence"/>
</dbReference>
<feature type="region of interest" description="Disordered" evidence="1">
    <location>
        <begin position="1"/>
        <end position="199"/>
    </location>
</feature>
<accession>A0A7D8ZEK4</accession>